<gene>
    <name evidence="2" type="ORF">NBH21_01290</name>
</gene>
<evidence type="ECO:0000256" key="1">
    <source>
        <dbReference type="SAM" id="SignalP"/>
    </source>
</evidence>
<dbReference type="Proteomes" id="UP001155380">
    <property type="component" value="Unassembled WGS sequence"/>
</dbReference>
<feature type="signal peptide" evidence="1">
    <location>
        <begin position="1"/>
        <end position="25"/>
    </location>
</feature>
<dbReference type="RefSeq" id="WP_250912155.1">
    <property type="nucleotide sequence ID" value="NZ_JAMXLX010000001.1"/>
</dbReference>
<comment type="caution">
    <text evidence="2">The sequence shown here is derived from an EMBL/GenBank/DDBJ whole genome shotgun (WGS) entry which is preliminary data.</text>
</comment>
<reference evidence="2" key="1">
    <citation type="submission" date="2022-06" db="EMBL/GenBank/DDBJ databases">
        <authorList>
            <person name="Sun Q."/>
        </authorList>
    </citation>
    <scope>NUCLEOTIDE SEQUENCE</scope>
    <source>
        <strain evidence="2">S101</strain>
    </source>
</reference>
<evidence type="ECO:0000313" key="2">
    <source>
        <dbReference type="EMBL" id="MCO5955390.1"/>
    </source>
</evidence>
<evidence type="ECO:0000313" key="3">
    <source>
        <dbReference type="Proteomes" id="UP001155380"/>
    </source>
</evidence>
<dbReference type="EMBL" id="JAMXLX010000001">
    <property type="protein sequence ID" value="MCO5955390.1"/>
    <property type="molecule type" value="Genomic_DNA"/>
</dbReference>
<protein>
    <submittedName>
        <fullName evidence="2">Uncharacterized protein</fullName>
    </submittedName>
</protein>
<feature type="chain" id="PRO_5042494507" evidence="1">
    <location>
        <begin position="26"/>
        <end position="84"/>
    </location>
</feature>
<name>A0AAJ1BS89_9HYPH</name>
<organism evidence="2 3">
    <name type="scientific">Ciceribacter sichuanensis</name>
    <dbReference type="NCBI Taxonomy" id="2949647"/>
    <lineage>
        <taxon>Bacteria</taxon>
        <taxon>Pseudomonadati</taxon>
        <taxon>Pseudomonadota</taxon>
        <taxon>Alphaproteobacteria</taxon>
        <taxon>Hyphomicrobiales</taxon>
        <taxon>Rhizobiaceae</taxon>
        <taxon>Ciceribacter</taxon>
    </lineage>
</organism>
<proteinExistence type="predicted"/>
<keyword evidence="1" id="KW-0732">Signal</keyword>
<dbReference type="AlphaFoldDB" id="A0AAJ1BS89"/>
<sequence length="84" mass="8860">MRSSIVAGFLATALASVFAIGPAAAEDAAQVQRNMEAFLKAEPACAEFTDQCSICKVTDGQPVCSTPSIACIKKDYVCTRKRGE</sequence>
<accession>A0AAJ1BS89</accession>